<sequence>MSLAGVDRLGLELIQRTTVVRRPHLARPTLTELRLPIPPAPLPHRGYIDIPSAVEKLVAQMMFDVLSMISLSMRSSSYEYTKSDEEFYMEEEEDIAMVLALHVHKNKCRSMAVPSSVGRC</sequence>
<proteinExistence type="predicted"/>
<name>A0AAD8TPC4_LOLMU</name>
<gene>
    <name evidence="1" type="ORF">QYE76_046969</name>
</gene>
<dbReference type="Proteomes" id="UP001231189">
    <property type="component" value="Unassembled WGS sequence"/>
</dbReference>
<evidence type="ECO:0000313" key="2">
    <source>
        <dbReference type="Proteomes" id="UP001231189"/>
    </source>
</evidence>
<reference evidence="1" key="1">
    <citation type="submission" date="2023-07" db="EMBL/GenBank/DDBJ databases">
        <title>A chromosome-level genome assembly of Lolium multiflorum.</title>
        <authorList>
            <person name="Chen Y."/>
            <person name="Copetti D."/>
            <person name="Kolliker R."/>
            <person name="Studer B."/>
        </authorList>
    </citation>
    <scope>NUCLEOTIDE SEQUENCE</scope>
    <source>
        <strain evidence="1">02402/16</strain>
        <tissue evidence="1">Leaf</tissue>
    </source>
</reference>
<dbReference type="AlphaFoldDB" id="A0AAD8TPC4"/>
<organism evidence="1 2">
    <name type="scientific">Lolium multiflorum</name>
    <name type="common">Italian ryegrass</name>
    <name type="synonym">Lolium perenne subsp. multiflorum</name>
    <dbReference type="NCBI Taxonomy" id="4521"/>
    <lineage>
        <taxon>Eukaryota</taxon>
        <taxon>Viridiplantae</taxon>
        <taxon>Streptophyta</taxon>
        <taxon>Embryophyta</taxon>
        <taxon>Tracheophyta</taxon>
        <taxon>Spermatophyta</taxon>
        <taxon>Magnoliopsida</taxon>
        <taxon>Liliopsida</taxon>
        <taxon>Poales</taxon>
        <taxon>Poaceae</taxon>
        <taxon>BOP clade</taxon>
        <taxon>Pooideae</taxon>
        <taxon>Poodae</taxon>
        <taxon>Poeae</taxon>
        <taxon>Poeae Chloroplast Group 2 (Poeae type)</taxon>
        <taxon>Loliodinae</taxon>
        <taxon>Loliinae</taxon>
        <taxon>Lolium</taxon>
    </lineage>
</organism>
<keyword evidence="2" id="KW-1185">Reference proteome</keyword>
<comment type="caution">
    <text evidence="1">The sequence shown here is derived from an EMBL/GenBank/DDBJ whole genome shotgun (WGS) entry which is preliminary data.</text>
</comment>
<dbReference type="EMBL" id="JAUUTY010000002">
    <property type="protein sequence ID" value="KAK1686121.1"/>
    <property type="molecule type" value="Genomic_DNA"/>
</dbReference>
<protein>
    <submittedName>
        <fullName evidence="1">Uncharacterized protein</fullName>
    </submittedName>
</protein>
<evidence type="ECO:0000313" key="1">
    <source>
        <dbReference type="EMBL" id="KAK1686121.1"/>
    </source>
</evidence>
<accession>A0AAD8TPC4</accession>